<reference evidence="2 4" key="2">
    <citation type="submission" date="2017-09" db="EMBL/GenBank/DDBJ databases">
        <title>Large-scale bioinformatics analysis of Bacillus genomes uncovers conserved roles of natural products in bacterial physiology.</title>
        <authorList>
            <consortium name="Agbiome Team Llc"/>
            <person name="Bleich R.M."/>
            <person name="Kirk G.J."/>
            <person name="Santa Maria K.C."/>
            <person name="Allen S.E."/>
            <person name="Farag S."/>
            <person name="Shank E.A."/>
            <person name="Bowers A."/>
        </authorList>
    </citation>
    <scope>NUCLEOTIDE SEQUENCE [LARGE SCALE GENOMIC DNA]</scope>
    <source>
        <strain evidence="2 4">AFS020204</strain>
    </source>
</reference>
<dbReference type="AlphaFoldDB" id="A0A9X0MMB5"/>
<comment type="caution">
    <text evidence="1">The sequence shown here is derived from an EMBL/GenBank/DDBJ whole genome shotgun (WGS) entry which is preliminary data.</text>
</comment>
<organism evidence="1 3">
    <name type="scientific">Bacillus cereus</name>
    <dbReference type="NCBI Taxonomy" id="1396"/>
    <lineage>
        <taxon>Bacteria</taxon>
        <taxon>Bacillati</taxon>
        <taxon>Bacillota</taxon>
        <taxon>Bacilli</taxon>
        <taxon>Bacillales</taxon>
        <taxon>Bacillaceae</taxon>
        <taxon>Bacillus</taxon>
        <taxon>Bacillus cereus group</taxon>
    </lineage>
</organism>
<accession>A0A9X0MMB5</accession>
<dbReference type="Proteomes" id="UP000220210">
    <property type="component" value="Unassembled WGS sequence"/>
</dbReference>
<evidence type="ECO:0000313" key="1">
    <source>
        <dbReference type="EMBL" id="KXY51266.1"/>
    </source>
</evidence>
<evidence type="ECO:0000313" key="2">
    <source>
        <dbReference type="EMBL" id="PFF45959.1"/>
    </source>
</evidence>
<protein>
    <submittedName>
        <fullName evidence="1">Uncharacterized protein</fullName>
    </submittedName>
</protein>
<sequence>MNGLGLLLGSIDSEIHNLSIHMKAPFRKVLCDRYKEKFNNESLFKDFLRDMKDINVWNKFYNHAICGQGLFLHHLFHAYQEQGVPVKLITTTEQIADYLSHYHKYTVMDIDAKRTTDVEEKIKVFTKSDINILSLNTSSLAGAKYSQKKLFLRNVFERIASLSAEGNVIYLLCLLHVDKEEKTVLENRENIRLVQFQTANQINKLNPLELNIYIPHVNDGNKNFGVDKITRNFPGVDDWVFKKDYFSYHHFVFNNGGKTGFYFMNYKKKEM</sequence>
<evidence type="ECO:0000313" key="3">
    <source>
        <dbReference type="Proteomes" id="UP000075476"/>
    </source>
</evidence>
<name>A0A9X0MMB5_BACCE</name>
<reference evidence="1 3" key="1">
    <citation type="submission" date="2015-12" db="EMBL/GenBank/DDBJ databases">
        <title>Bacillus cereus Group isolate.</title>
        <authorList>
            <person name="Kovac J."/>
        </authorList>
    </citation>
    <scope>NUCLEOTIDE SEQUENCE [LARGE SCALE GENOMIC DNA]</scope>
    <source>
        <strain evidence="1 3">FSL K6-0073</strain>
    </source>
</reference>
<dbReference type="EMBL" id="LOMO01000001">
    <property type="protein sequence ID" value="KXY51266.1"/>
    <property type="molecule type" value="Genomic_DNA"/>
</dbReference>
<gene>
    <name evidence="1" type="ORF">AT268_32795</name>
    <name evidence="2" type="ORF">CN357_21105</name>
</gene>
<dbReference type="EMBL" id="NTSO01000015">
    <property type="protein sequence ID" value="PFF45959.1"/>
    <property type="molecule type" value="Genomic_DNA"/>
</dbReference>
<evidence type="ECO:0000313" key="4">
    <source>
        <dbReference type="Proteomes" id="UP000220210"/>
    </source>
</evidence>
<proteinExistence type="predicted"/>
<dbReference type="Proteomes" id="UP000075476">
    <property type="component" value="Unassembled WGS sequence"/>
</dbReference>
<dbReference type="RefSeq" id="WP_061662603.1">
    <property type="nucleotide sequence ID" value="NZ_LOMO01000001.1"/>
</dbReference>